<sequence length="692" mass="75009">MTIHVGIDVGGTFTDAVAVSEAGSVRGKSLSTPDVTGGILGALGVLQQRMGLDNGEFFAQVNRFVLGNTIVTNAIDQMKFSKVGLLTTRGFKDTLRIARSARGEERDPHDLAPYPSVVERRHILEISERIDAHGNEIVPVDLTEVKAALAELIEQESVEAIAVCLLWSFRNPAHERAIGELIQSRYPDLPFTVSSELTPVYREYERMVTTVLDAAVKPIVANHFEHLEKRLREAGLRVAPQIMQVHGGFLSVRETSKAPINMFNSGPVGGVAGARLLGQRIGRKRILTADMGGTSLDAAAIIDGELRILPRARIGDFPTSLTAVDIESIGSGGGSIGWIDGRGLLRLGPRSAGSTPGPVCYGRGGTEPTTTDAALVMGLINPDYYLGGAMSLDADQTKQAVARLAEPLGLTVEGVAHGMYRLATHQMANAVRKITINRGHDPREFTMVNFGGAMGLFAASVAQEVGLEEIVVPANAAVFSAWGLMHADAVYTEVRTTPWTFDQPAEQLEAAFSELEAGARAWFESEEIPEDKRELIREADMKFAGQIFEVTSRFPNEPITEALKDQLRSQFVRDYESEFGTGTAWTESEVQLINCRVRALGRSDTAELGGDNVISIPQETDRYDREIINPSDGRPTPVTVYRGFAAVREAEGPCILEEIDTTVFVPAGAKASMNDQGDVIVSLPSTRRDRRS</sequence>
<accession>A0A7W2D9A2</accession>
<dbReference type="PANTHER" id="PTHR11365:SF23">
    <property type="entry name" value="HYPOTHETICAL 5-OXOPROLINASE (EUROFUNG)-RELATED"/>
    <property type="match status" value="1"/>
</dbReference>
<reference evidence="4 5" key="1">
    <citation type="submission" date="2020-07" db="EMBL/GenBank/DDBJ databases">
        <title>Streptomyces isolated from Indian soil.</title>
        <authorList>
            <person name="Mandal S."/>
            <person name="Maiti P.K."/>
        </authorList>
    </citation>
    <scope>NUCLEOTIDE SEQUENCE [LARGE SCALE GENOMIC DNA]</scope>
    <source>
        <strain evidence="4 5">PSKA54</strain>
    </source>
</reference>
<dbReference type="RefSeq" id="WP_181868471.1">
    <property type="nucleotide sequence ID" value="NZ_JACEQY010000096.1"/>
</dbReference>
<feature type="domain" description="Acetophenone carboxylase-like C-terminal" evidence="3">
    <location>
        <begin position="504"/>
        <end position="673"/>
    </location>
</feature>
<evidence type="ECO:0000259" key="2">
    <source>
        <dbReference type="Pfam" id="PF05378"/>
    </source>
</evidence>
<feature type="domain" description="Hydantoinase/oxoprolinase N-terminal" evidence="2">
    <location>
        <begin position="4"/>
        <end position="184"/>
    </location>
</feature>
<dbReference type="InterPro" id="IPR045079">
    <property type="entry name" value="Oxoprolinase-like"/>
</dbReference>
<dbReference type="InterPro" id="IPR008040">
    <property type="entry name" value="Hydant_A_N"/>
</dbReference>
<dbReference type="InterPro" id="IPR002821">
    <property type="entry name" value="Hydantoinase_A"/>
</dbReference>
<dbReference type="GO" id="GO:0006749">
    <property type="term" value="P:glutathione metabolic process"/>
    <property type="evidence" value="ECO:0007669"/>
    <property type="project" value="TreeGrafter"/>
</dbReference>
<dbReference type="InterPro" id="IPR049517">
    <property type="entry name" value="ACX-like_C"/>
</dbReference>
<dbReference type="EMBL" id="JACEQY010000096">
    <property type="protein sequence ID" value="MBA4867147.1"/>
    <property type="molecule type" value="Genomic_DNA"/>
</dbReference>
<comment type="caution">
    <text evidence="4">The sequence shown here is derived from an EMBL/GenBank/DDBJ whole genome shotgun (WGS) entry which is preliminary data.</text>
</comment>
<dbReference type="AlphaFoldDB" id="A0A7W2D9A2"/>
<dbReference type="Pfam" id="PF01968">
    <property type="entry name" value="Hydantoinase_A"/>
    <property type="match status" value="1"/>
</dbReference>
<proteinExistence type="predicted"/>
<evidence type="ECO:0000313" key="5">
    <source>
        <dbReference type="Proteomes" id="UP000586976"/>
    </source>
</evidence>
<dbReference type="GO" id="GO:0017168">
    <property type="term" value="F:5-oxoprolinase (ATP-hydrolyzing) activity"/>
    <property type="evidence" value="ECO:0007669"/>
    <property type="project" value="TreeGrafter"/>
</dbReference>
<protein>
    <submittedName>
        <fullName evidence="4">Hydantoinase/oxoprolinase family protein</fullName>
    </submittedName>
</protein>
<gene>
    <name evidence="4" type="ORF">H1V43_38875</name>
</gene>
<feature type="domain" description="Hydantoinase A/oxoprolinase" evidence="1">
    <location>
        <begin position="206"/>
        <end position="490"/>
    </location>
</feature>
<dbReference type="Pfam" id="PF19278">
    <property type="entry name" value="Hydant_A_C"/>
    <property type="match status" value="1"/>
</dbReference>
<evidence type="ECO:0000313" key="4">
    <source>
        <dbReference type="EMBL" id="MBA4867147.1"/>
    </source>
</evidence>
<dbReference type="Pfam" id="PF05378">
    <property type="entry name" value="Hydant_A_N"/>
    <property type="match status" value="1"/>
</dbReference>
<name>A0A7W2D9A2_9ACTN</name>
<evidence type="ECO:0000259" key="3">
    <source>
        <dbReference type="Pfam" id="PF19278"/>
    </source>
</evidence>
<evidence type="ECO:0000259" key="1">
    <source>
        <dbReference type="Pfam" id="PF01968"/>
    </source>
</evidence>
<organism evidence="4 5">
    <name type="scientific">Streptomyces himalayensis subsp. aureolus</name>
    <dbReference type="NCBI Taxonomy" id="2758039"/>
    <lineage>
        <taxon>Bacteria</taxon>
        <taxon>Bacillati</taxon>
        <taxon>Actinomycetota</taxon>
        <taxon>Actinomycetes</taxon>
        <taxon>Kitasatosporales</taxon>
        <taxon>Streptomycetaceae</taxon>
        <taxon>Streptomyces</taxon>
        <taxon>Streptomyces himalayensis</taxon>
    </lineage>
</organism>
<dbReference type="Proteomes" id="UP000586976">
    <property type="component" value="Unassembled WGS sequence"/>
</dbReference>
<dbReference type="GO" id="GO:0005829">
    <property type="term" value="C:cytosol"/>
    <property type="evidence" value="ECO:0007669"/>
    <property type="project" value="TreeGrafter"/>
</dbReference>
<keyword evidence="5" id="KW-1185">Reference proteome</keyword>
<dbReference type="PANTHER" id="PTHR11365">
    <property type="entry name" value="5-OXOPROLINASE RELATED"/>
    <property type="match status" value="1"/>
</dbReference>